<evidence type="ECO:0000256" key="2">
    <source>
        <dbReference type="ARBA" id="ARBA00020595"/>
    </source>
</evidence>
<dbReference type="PANTHER" id="PTHR14455">
    <property type="entry name" value="ASKOPOS"/>
    <property type="match status" value="1"/>
</dbReference>
<evidence type="ECO:0000313" key="6">
    <source>
        <dbReference type="Proteomes" id="UP000824782"/>
    </source>
</evidence>
<feature type="region of interest" description="Disordered" evidence="4">
    <location>
        <begin position="528"/>
        <end position="563"/>
    </location>
</feature>
<dbReference type="Pfam" id="PF15427">
    <property type="entry name" value="S100PBPR"/>
    <property type="match status" value="1"/>
</dbReference>
<feature type="region of interest" description="Disordered" evidence="4">
    <location>
        <begin position="315"/>
        <end position="336"/>
    </location>
</feature>
<keyword evidence="3" id="KW-0539">Nucleus</keyword>
<evidence type="ECO:0000256" key="3">
    <source>
        <dbReference type="ARBA" id="ARBA00023242"/>
    </source>
</evidence>
<name>A0AAV7CSA3_ENGPU</name>
<evidence type="ECO:0000256" key="1">
    <source>
        <dbReference type="ARBA" id="ARBA00004123"/>
    </source>
</evidence>
<dbReference type="EMBL" id="WNYA01000002">
    <property type="protein sequence ID" value="KAG8587989.1"/>
    <property type="molecule type" value="Genomic_DNA"/>
</dbReference>
<feature type="compositionally biased region" description="Low complexity" evidence="4">
    <location>
        <begin position="68"/>
        <end position="84"/>
    </location>
</feature>
<feature type="compositionally biased region" description="Polar residues" evidence="4">
    <location>
        <begin position="386"/>
        <end position="406"/>
    </location>
</feature>
<gene>
    <name evidence="5" type="ORF">GDO81_005842</name>
</gene>
<feature type="compositionally biased region" description="Basic and acidic residues" evidence="4">
    <location>
        <begin position="407"/>
        <end position="418"/>
    </location>
</feature>
<organism evidence="5 6">
    <name type="scientific">Engystomops pustulosus</name>
    <name type="common">Tungara frog</name>
    <name type="synonym">Physalaemus pustulosus</name>
    <dbReference type="NCBI Taxonomy" id="76066"/>
    <lineage>
        <taxon>Eukaryota</taxon>
        <taxon>Metazoa</taxon>
        <taxon>Chordata</taxon>
        <taxon>Craniata</taxon>
        <taxon>Vertebrata</taxon>
        <taxon>Euteleostomi</taxon>
        <taxon>Amphibia</taxon>
        <taxon>Batrachia</taxon>
        <taxon>Anura</taxon>
        <taxon>Neobatrachia</taxon>
        <taxon>Hyloidea</taxon>
        <taxon>Leptodactylidae</taxon>
        <taxon>Leiuperinae</taxon>
        <taxon>Engystomops</taxon>
    </lineage>
</organism>
<dbReference type="GO" id="GO:0005634">
    <property type="term" value="C:nucleus"/>
    <property type="evidence" value="ECO:0007669"/>
    <property type="project" value="UniProtKB-SubCell"/>
</dbReference>
<feature type="compositionally biased region" description="Acidic residues" evidence="4">
    <location>
        <begin position="101"/>
        <end position="117"/>
    </location>
</feature>
<protein>
    <recommendedName>
        <fullName evidence="2">S100P-binding protein</fullName>
    </recommendedName>
</protein>
<sequence>MKVMNDPPVPGICSERQVVLYPIDWVDPLPRTMEDIKICIVNERATGCKRTRDEITPITPCSKRSRPAAFSCSTPSSSSASLWATRNSDFPAWNSPGQNDDQNEWDDSLLEPSDNEDGSPLYLTKDEIETLLDEDDDESCYAAEPLKKYNEMTTCVVTFTPSESENEAENGGASPCKTLDNIEAECEGDISNYAATPPSPCQSAIVPAQRTVENQSSVSNAKSPVEILTAKTEISSGQPIPLSEIKQESATLPPSPSTTNHVPHLAFSLSGIDAAVDWTEDPDLAFDCDIDNLLAISPGLTFSAEEDNDVELAAIPTRGNSPVVSNSTLPPRELQSDEVLTVDTTCSRSLAADQNFSPLLSTNTASLSNVHHLHPDGPKPIKEPLPTSSTIAPTEPSPNTTSPQTKKPSEAEESKEILNPKSTSSPADSAQSAAPRASDNQSKIVATLGSNAESSSSQTKEKPKIAVVAVHRPSFREVLSEFEMETNKDIYLDKVLMHIDGQRDGNLEDPHYELASLLNHISRENKNWQHPSDYTKRNHPRIGKKPTKRCPLGQWVTRNGGPNERFKNFPATFQRSPVPNVLPFSAS</sequence>
<dbReference type="GO" id="GO:0048306">
    <property type="term" value="F:calcium-dependent protein binding"/>
    <property type="evidence" value="ECO:0007669"/>
    <property type="project" value="InterPro"/>
</dbReference>
<proteinExistence type="predicted"/>
<feature type="compositionally biased region" description="Polar residues" evidence="4">
    <location>
        <begin position="318"/>
        <end position="329"/>
    </location>
</feature>
<dbReference type="Proteomes" id="UP000824782">
    <property type="component" value="Unassembled WGS sequence"/>
</dbReference>
<feature type="compositionally biased region" description="Low complexity" evidence="4">
    <location>
        <begin position="424"/>
        <end position="439"/>
    </location>
</feature>
<reference evidence="5" key="1">
    <citation type="thesis" date="2020" institute="ProQuest LLC" country="789 East Eisenhower Parkway, Ann Arbor, MI, USA">
        <title>Comparative Genomics and Chromosome Evolution.</title>
        <authorList>
            <person name="Mudd A.B."/>
        </authorList>
    </citation>
    <scope>NUCLEOTIDE SEQUENCE</scope>
    <source>
        <strain evidence="5">237g6f4</strain>
        <tissue evidence="5">Blood</tissue>
    </source>
</reference>
<dbReference type="InterPro" id="IPR026097">
    <property type="entry name" value="S100PBP"/>
</dbReference>
<keyword evidence="6" id="KW-1185">Reference proteome</keyword>
<evidence type="ECO:0000256" key="4">
    <source>
        <dbReference type="SAM" id="MobiDB-lite"/>
    </source>
</evidence>
<evidence type="ECO:0000313" key="5">
    <source>
        <dbReference type="EMBL" id="KAG8587989.1"/>
    </source>
</evidence>
<feature type="region of interest" description="Disordered" evidence="4">
    <location>
        <begin position="57"/>
        <end position="121"/>
    </location>
</feature>
<comment type="caution">
    <text evidence="5">The sequence shown here is derived from an EMBL/GenBank/DDBJ whole genome shotgun (WGS) entry which is preliminary data.</text>
</comment>
<comment type="subcellular location">
    <subcellularLocation>
        <location evidence="1">Nucleus</location>
    </subcellularLocation>
</comment>
<dbReference type="PANTHER" id="PTHR14455:SF0">
    <property type="entry name" value="S100P-BINDING PROTEIN"/>
    <property type="match status" value="1"/>
</dbReference>
<dbReference type="AlphaFoldDB" id="A0AAV7CSA3"/>
<feature type="region of interest" description="Disordered" evidence="4">
    <location>
        <begin position="368"/>
        <end position="441"/>
    </location>
</feature>
<feature type="compositionally biased region" description="Basic residues" evidence="4">
    <location>
        <begin position="537"/>
        <end position="548"/>
    </location>
</feature>
<feature type="compositionally biased region" description="Basic and acidic residues" evidence="4">
    <location>
        <begin position="373"/>
        <end position="382"/>
    </location>
</feature>
<accession>A0AAV7CSA3</accession>